<dbReference type="Gene3D" id="3.40.50.1820">
    <property type="entry name" value="alpha/beta hydrolase"/>
    <property type="match status" value="1"/>
</dbReference>
<proteinExistence type="predicted"/>
<accession>A0ABZ2LI87</accession>
<dbReference type="SUPFAM" id="SSF53474">
    <property type="entry name" value="alpha/beta-Hydrolases"/>
    <property type="match status" value="1"/>
</dbReference>
<gene>
    <name evidence="2" type="ORF">LVJ94_24930</name>
</gene>
<evidence type="ECO:0000256" key="1">
    <source>
        <dbReference type="SAM" id="MobiDB-lite"/>
    </source>
</evidence>
<evidence type="ECO:0000313" key="3">
    <source>
        <dbReference type="Proteomes" id="UP001374803"/>
    </source>
</evidence>
<sequence>MMNGLGHVFRSKALRTALQSATYLAAASVMATAGCSAGAPSDPPEGEASSRARETEALGPTSVDARRSRTPAETPDPTTMGTHRTTEGEYRFAASIDSEITRRKTELWAQVYRPVDMGDTPHPVVIFLHGNHSSCGTGQNPRIDDRNDYASSGTCPAGYVVAPSHRGYEYVAKQLASLGYVVVSINANRGIAGFDDGPDTGPNADKHLNLARGRLILRHLQLLSEWNTNGGSQAALGVDLRGKLDFAQVGLVGHSRGGEGVRAAYDLYREPRGQWPSKIADPVTFRGIFELAPVDGQTTSRTLNAEGTAWAVLLPMCDGDVSPLSGIRPFDRMMSKQIESPPSPKAVFTVFGANHNFYNTEWQRNDSAGCVGHTALSQQGNGSPAQRTTGVASIVAFFRAHLGAGANPIYGQLFNPLYALPKVVSDITRVERGYTDSPNADVTSIREDFNEAEGLSSEGVANDKSGVVLTYGSVPEHDPSLRAGRISWTAASENTYFQTNWSAAGQGDDISRYVTLDLRVSRQRSALNASDVTDFTIELVQADGRRGTGVPLSKYLDKLTGPAGGKYRDASGNVRTVYHSILRSVRIPLGDFGVDLTKVRGARLVFNGTRQGAIYVANIRLSTRGFARSAPVAVASRSVSSETLSLRTVPQLDVQNDADVDGATDSNLDGAQDAIARADSTGGNAIAHILGKRSTAPGDDGKEAVEIELRSDESFPIGDEFPTLRIGDRTFDRSYRPDDDMHRITFILANSDFAQLRDRNPVTVYYGHPDASRHWNFGLLDKRTLRR</sequence>
<dbReference type="RefSeq" id="WP_394840134.1">
    <property type="nucleotide sequence ID" value="NZ_CP089929.1"/>
</dbReference>
<evidence type="ECO:0000313" key="2">
    <source>
        <dbReference type="EMBL" id="WXB10460.1"/>
    </source>
</evidence>
<dbReference type="InterPro" id="IPR029058">
    <property type="entry name" value="AB_hydrolase_fold"/>
</dbReference>
<organism evidence="2 3">
    <name type="scientific">Pendulispora rubella</name>
    <dbReference type="NCBI Taxonomy" id="2741070"/>
    <lineage>
        <taxon>Bacteria</taxon>
        <taxon>Pseudomonadati</taxon>
        <taxon>Myxococcota</taxon>
        <taxon>Myxococcia</taxon>
        <taxon>Myxococcales</taxon>
        <taxon>Sorangiineae</taxon>
        <taxon>Pendulisporaceae</taxon>
        <taxon>Pendulispora</taxon>
    </lineage>
</organism>
<name>A0ABZ2LI87_9BACT</name>
<dbReference type="Gene3D" id="2.60.120.430">
    <property type="entry name" value="Galactose-binding lectin"/>
    <property type="match status" value="1"/>
</dbReference>
<keyword evidence="3" id="KW-1185">Reference proteome</keyword>
<dbReference type="EMBL" id="CP089983">
    <property type="protein sequence ID" value="WXB10460.1"/>
    <property type="molecule type" value="Genomic_DNA"/>
</dbReference>
<feature type="region of interest" description="Disordered" evidence="1">
    <location>
        <begin position="36"/>
        <end position="86"/>
    </location>
</feature>
<reference evidence="2" key="1">
    <citation type="submission" date="2021-12" db="EMBL/GenBank/DDBJ databases">
        <title>Discovery of the Pendulisporaceae a myxobacterial family with distinct sporulation behavior and unique specialized metabolism.</title>
        <authorList>
            <person name="Garcia R."/>
            <person name="Popoff A."/>
            <person name="Bader C.D."/>
            <person name="Loehr J."/>
            <person name="Walesch S."/>
            <person name="Walt C."/>
            <person name="Boldt J."/>
            <person name="Bunk B."/>
            <person name="Haeckl F.J.F.P.J."/>
            <person name="Gunesch A.P."/>
            <person name="Birkelbach J."/>
            <person name="Nuebel U."/>
            <person name="Pietschmann T."/>
            <person name="Bach T."/>
            <person name="Mueller R."/>
        </authorList>
    </citation>
    <scope>NUCLEOTIDE SEQUENCE</scope>
    <source>
        <strain evidence="2">MSr11367</strain>
    </source>
</reference>
<protein>
    <submittedName>
        <fullName evidence="2">Uncharacterized protein</fullName>
    </submittedName>
</protein>
<dbReference type="Proteomes" id="UP001374803">
    <property type="component" value="Chromosome"/>
</dbReference>